<evidence type="ECO:0000313" key="3">
    <source>
        <dbReference type="Proteomes" id="UP000051248"/>
    </source>
</evidence>
<evidence type="ECO:0000313" key="2">
    <source>
        <dbReference type="EMBL" id="KRK81280.1"/>
    </source>
</evidence>
<dbReference type="AlphaFoldDB" id="A0A0R1KCU8"/>
<evidence type="ECO:0000259" key="1">
    <source>
        <dbReference type="Pfam" id="PF03167"/>
    </source>
</evidence>
<dbReference type="EMBL" id="AZDZ01000001">
    <property type="protein sequence ID" value="KRK81280.1"/>
    <property type="molecule type" value="Genomic_DNA"/>
</dbReference>
<accession>A0A0R1KCU8</accession>
<dbReference type="Pfam" id="PF03167">
    <property type="entry name" value="UDG"/>
    <property type="match status" value="1"/>
</dbReference>
<dbReference type="PATRIC" id="fig|1423775.4.peg.895"/>
<gene>
    <name evidence="2" type="ORF">FD03_GL000872</name>
</gene>
<name>A0A0R1KCU8_9LACO</name>
<dbReference type="OrthoDB" id="2339468at2"/>
<feature type="domain" description="Uracil-DNA glycosylase-like" evidence="1">
    <location>
        <begin position="62"/>
        <end position="188"/>
    </location>
</feature>
<dbReference type="eggNOG" id="ENOG5034AWP">
    <property type="taxonomic scope" value="Bacteria"/>
</dbReference>
<comment type="caution">
    <text evidence="2">The sequence shown here is derived from an EMBL/GenBank/DDBJ whole genome shotgun (WGS) entry which is preliminary data.</text>
</comment>
<keyword evidence="3" id="KW-1185">Reference proteome</keyword>
<proteinExistence type="predicted"/>
<reference evidence="2 3" key="1">
    <citation type="journal article" date="2015" name="Genome Announc.">
        <title>Expanding the biotechnology potential of lactobacilli through comparative genomics of 213 strains and associated genera.</title>
        <authorList>
            <person name="Sun Z."/>
            <person name="Harris H.M."/>
            <person name="McCann A."/>
            <person name="Guo C."/>
            <person name="Argimon S."/>
            <person name="Zhang W."/>
            <person name="Yang X."/>
            <person name="Jeffery I.B."/>
            <person name="Cooney J.C."/>
            <person name="Kagawa T.F."/>
            <person name="Liu W."/>
            <person name="Song Y."/>
            <person name="Salvetti E."/>
            <person name="Wrobel A."/>
            <person name="Rasinkangas P."/>
            <person name="Parkhill J."/>
            <person name="Rea M.C."/>
            <person name="O'Sullivan O."/>
            <person name="Ritari J."/>
            <person name="Douillard F.P."/>
            <person name="Paul Ross R."/>
            <person name="Yang R."/>
            <person name="Briner A.E."/>
            <person name="Felis G.E."/>
            <person name="de Vos W.M."/>
            <person name="Barrangou R."/>
            <person name="Klaenhammer T.R."/>
            <person name="Caufield P.W."/>
            <person name="Cui Y."/>
            <person name="Zhang H."/>
            <person name="O'Toole P.W."/>
        </authorList>
    </citation>
    <scope>NUCLEOTIDE SEQUENCE [LARGE SCALE GENOMIC DNA]</scope>
    <source>
        <strain evidence="2 3">DSM 19682</strain>
    </source>
</reference>
<dbReference type="InterPro" id="IPR005122">
    <property type="entry name" value="Uracil-DNA_glycosylase-like"/>
</dbReference>
<dbReference type="STRING" id="1423775.FD03_GL000872"/>
<organism evidence="2 3">
    <name type="scientific">Companilactobacillus nodensis DSM 19682 = JCM 14932 = NBRC 107160</name>
    <dbReference type="NCBI Taxonomy" id="1423775"/>
    <lineage>
        <taxon>Bacteria</taxon>
        <taxon>Bacillati</taxon>
        <taxon>Bacillota</taxon>
        <taxon>Bacilli</taxon>
        <taxon>Lactobacillales</taxon>
        <taxon>Lactobacillaceae</taxon>
        <taxon>Companilactobacillus</taxon>
    </lineage>
</organism>
<dbReference type="Proteomes" id="UP000051248">
    <property type="component" value="Unassembled WGS sequence"/>
</dbReference>
<dbReference type="RefSeq" id="WP_025023462.1">
    <property type="nucleotide sequence ID" value="NZ_AZDZ01000001.1"/>
</dbReference>
<protein>
    <recommendedName>
        <fullName evidence="1">Uracil-DNA glycosylase-like domain-containing protein</fullName>
    </recommendedName>
</protein>
<sequence length="198" mass="21793">MTNNTNELPFNTVDSWAIWDTPTESLADKSDSEREKLFGASYQPESFPKNALSDDIVEQLKQVKYVLVGLNPGNAAVKQDPNTNFLNFHGAKKSMDYRLAAALYNTDMWGAFMTDLTPVIESDSTKVNPNQSDVDALEAHLDELNIPKDATIVALGGASYEALSAHAKRNVVTIPHYSGANGHWKAENTHAKILEITK</sequence>